<dbReference type="SUPFAM" id="SSF52540">
    <property type="entry name" value="P-loop containing nucleoside triphosphate hydrolases"/>
    <property type="match status" value="1"/>
</dbReference>
<dbReference type="InterPro" id="IPR027417">
    <property type="entry name" value="P-loop_NTPase"/>
</dbReference>
<dbReference type="Gene3D" id="3.60.21.10">
    <property type="match status" value="1"/>
</dbReference>
<feature type="domain" description="AAA+ ATPase" evidence="1">
    <location>
        <begin position="332"/>
        <end position="465"/>
    </location>
</feature>
<evidence type="ECO:0000313" key="2">
    <source>
        <dbReference type="EMBL" id="MDP9794171.1"/>
    </source>
</evidence>
<name>A0ABT9MRV3_9ACTN</name>
<sequence length="875" mass="96754">MSDPKPARSDFTLTWLHLADLHVGVDSGHDRTEMLAALADDVRRLPAGVPPIDQVIVSGDVAFSGGAHDAAEYQRADAFLRTLCKALGLGTDSVLMVPGNHDVDRTIAVGDDDVRRWVDELRTRGRPLDEAIAGDRDRLRLSVRMRRYLAFALGFGQSVTSGDVGLGYWTTMIDARDDVRVRISGVNTGVTHDRERSGPEGIGYSIGSLFRTREGDFGLRVWPRVWSPRHAGFHVDVRAVPAGAEYVDHDIGRWAEVTDRRAEDRNGEMDRLLERASARSARRLGARRTAYPLDLSIAELHAKGVYVPAMFHRYVGGGGGIGAVDLAAQVIAGQSVLVLGEPGSGKSVAAYALLTAMHTVGAPALVMRVSELPEALDDVPGRTDLALALRRALDGALRPILIIDGLDETLAEFDSSADLLVLLRRLRETCTLVVTCRRREFEDNLARSYGGDLFDAIVMMTEWSLERQFADFVDRLIAAHFLDDDGVMQTVRGSATLARMVSRPLFARMLTFLGQTAAGAVSDVSTLYAEYIDKLSAAADTALAGVNCVLPAGAKQVWSGAAWVIFSKALLNEERFSAGAVHDLVATETGGHPRCVARALAQICDEWRVAGRVWGRFVHYSFFEYLVACHLLDEVTRAVREKSSEKLVATLALDLTPEIRHFLVDELRLSGPPELGPALEAAFRHNSLRAKASPRVRTVGNIIAYLLSRVVPDAQTPLRRLATDEDDMFLQQSLLWGLCHVGDVQALDHFVKRSRASAQWRAWNRGYLMYYYGDLDRRDDPPYVDSDRRRPWGRTRERSIALMSSESYRLKVASTRRFLDLYTLYEYAIWREDAITGTDAAVAETSVRDLWESSGIDGDLLRELQAMYAAACRDE</sequence>
<reference evidence="2 3" key="1">
    <citation type="submission" date="2023-07" db="EMBL/GenBank/DDBJ databases">
        <title>Sequencing the genomes of 1000 actinobacteria strains.</title>
        <authorList>
            <person name="Klenk H.-P."/>
        </authorList>
    </citation>
    <scope>NUCLEOTIDE SEQUENCE [LARGE SCALE GENOMIC DNA]</scope>
    <source>
        <strain evidence="2 3">DSM 44710</strain>
    </source>
</reference>
<proteinExistence type="predicted"/>
<accession>A0ABT9MRV3</accession>
<comment type="caution">
    <text evidence="2">The sequence shown here is derived from an EMBL/GenBank/DDBJ whole genome shotgun (WGS) entry which is preliminary data.</text>
</comment>
<dbReference type="InterPro" id="IPR003593">
    <property type="entry name" value="AAA+_ATPase"/>
</dbReference>
<dbReference type="RefSeq" id="WP_306829306.1">
    <property type="nucleotide sequence ID" value="NZ_JAUSRA010000001.1"/>
</dbReference>
<dbReference type="Pfam" id="PF00149">
    <property type="entry name" value="Metallophos"/>
    <property type="match status" value="1"/>
</dbReference>
<protein>
    <recommendedName>
        <fullName evidence="1">AAA+ ATPase domain-containing protein</fullName>
    </recommendedName>
</protein>
<dbReference type="SMART" id="SM00382">
    <property type="entry name" value="AAA"/>
    <property type="match status" value="1"/>
</dbReference>
<dbReference type="SUPFAM" id="SSF56300">
    <property type="entry name" value="Metallo-dependent phosphatases"/>
    <property type="match status" value="1"/>
</dbReference>
<organism evidence="2 3">
    <name type="scientific">Catenuloplanes nepalensis</name>
    <dbReference type="NCBI Taxonomy" id="587533"/>
    <lineage>
        <taxon>Bacteria</taxon>
        <taxon>Bacillati</taxon>
        <taxon>Actinomycetota</taxon>
        <taxon>Actinomycetes</taxon>
        <taxon>Micromonosporales</taxon>
        <taxon>Micromonosporaceae</taxon>
        <taxon>Catenuloplanes</taxon>
    </lineage>
</organism>
<dbReference type="InterPro" id="IPR029052">
    <property type="entry name" value="Metallo-depent_PP-like"/>
</dbReference>
<dbReference type="Proteomes" id="UP001240984">
    <property type="component" value="Unassembled WGS sequence"/>
</dbReference>
<dbReference type="Gene3D" id="3.40.50.300">
    <property type="entry name" value="P-loop containing nucleotide triphosphate hydrolases"/>
    <property type="match status" value="1"/>
</dbReference>
<evidence type="ECO:0000313" key="3">
    <source>
        <dbReference type="Proteomes" id="UP001240984"/>
    </source>
</evidence>
<gene>
    <name evidence="2" type="ORF">J2S43_002683</name>
</gene>
<keyword evidence="3" id="KW-1185">Reference proteome</keyword>
<dbReference type="InterPro" id="IPR004843">
    <property type="entry name" value="Calcineurin-like_PHP"/>
</dbReference>
<evidence type="ECO:0000259" key="1">
    <source>
        <dbReference type="SMART" id="SM00382"/>
    </source>
</evidence>
<dbReference type="EMBL" id="JAUSRA010000001">
    <property type="protein sequence ID" value="MDP9794171.1"/>
    <property type="molecule type" value="Genomic_DNA"/>
</dbReference>